<dbReference type="AlphaFoldDB" id="A0A5J6FG55"/>
<feature type="domain" description="AMP-binding enzyme C-terminal" evidence="2">
    <location>
        <begin position="391"/>
        <end position="463"/>
    </location>
</feature>
<dbReference type="InterPro" id="IPR042099">
    <property type="entry name" value="ANL_N_sf"/>
</dbReference>
<evidence type="ECO:0000259" key="1">
    <source>
        <dbReference type="Pfam" id="PF00501"/>
    </source>
</evidence>
<dbReference type="RefSeq" id="WP_150490561.1">
    <property type="nucleotide sequence ID" value="NZ_BMUV01000022.1"/>
</dbReference>
<dbReference type="Gene3D" id="3.40.50.12780">
    <property type="entry name" value="N-terminal domain of ligase-like"/>
    <property type="match status" value="1"/>
</dbReference>
<feature type="domain" description="AMP-dependent synthetase/ligase" evidence="1">
    <location>
        <begin position="11"/>
        <end position="320"/>
    </location>
</feature>
<dbReference type="Pfam" id="PF13193">
    <property type="entry name" value="AMP-binding_C"/>
    <property type="match status" value="1"/>
</dbReference>
<dbReference type="InterPro" id="IPR025110">
    <property type="entry name" value="AMP-bd_C"/>
</dbReference>
<accession>A0A5J6FG55</accession>
<dbReference type="InterPro" id="IPR050237">
    <property type="entry name" value="ATP-dep_AMP-bd_enzyme"/>
</dbReference>
<reference evidence="3 4" key="1">
    <citation type="submission" date="2017-09" db="EMBL/GenBank/DDBJ databases">
        <authorList>
            <person name="Lee N."/>
            <person name="Cho B.-K."/>
        </authorList>
    </citation>
    <scope>NUCLEOTIDE SEQUENCE [LARGE SCALE GENOMIC DNA]</scope>
    <source>
        <strain evidence="3 4">ATCC 12769</strain>
    </source>
</reference>
<dbReference type="InterPro" id="IPR000873">
    <property type="entry name" value="AMP-dep_synth/lig_dom"/>
</dbReference>
<evidence type="ECO:0000259" key="2">
    <source>
        <dbReference type="Pfam" id="PF13193"/>
    </source>
</evidence>
<evidence type="ECO:0000313" key="3">
    <source>
        <dbReference type="EMBL" id="QEU75252.1"/>
    </source>
</evidence>
<organism evidence="3 4">
    <name type="scientific">Streptomyces nitrosporeus</name>
    <dbReference type="NCBI Taxonomy" id="28894"/>
    <lineage>
        <taxon>Bacteria</taxon>
        <taxon>Bacillati</taxon>
        <taxon>Actinomycetota</taxon>
        <taxon>Actinomycetes</taxon>
        <taxon>Kitasatosporales</taxon>
        <taxon>Streptomycetaceae</taxon>
        <taxon>Streptomyces</taxon>
    </lineage>
</organism>
<proteinExistence type="predicted"/>
<evidence type="ECO:0000313" key="4">
    <source>
        <dbReference type="Proteomes" id="UP000326178"/>
    </source>
</evidence>
<gene>
    <name evidence="3" type="ORF">CP967_27670</name>
</gene>
<protein>
    <submittedName>
        <fullName evidence="3">Long-chain fatty acid--CoA ligase</fullName>
    </submittedName>
</protein>
<name>A0A5J6FG55_9ACTN</name>
<dbReference type="SUPFAM" id="SSF56801">
    <property type="entry name" value="Acetyl-CoA synthetase-like"/>
    <property type="match status" value="1"/>
</dbReference>
<dbReference type="Proteomes" id="UP000326178">
    <property type="component" value="Chromosome"/>
</dbReference>
<dbReference type="KEGG" id="snk:CP967_27670"/>
<keyword evidence="3" id="KW-0436">Ligase</keyword>
<dbReference type="EMBL" id="CP023702">
    <property type="protein sequence ID" value="QEU75252.1"/>
    <property type="molecule type" value="Genomic_DNA"/>
</dbReference>
<dbReference type="Gene3D" id="3.30.300.30">
    <property type="match status" value="1"/>
</dbReference>
<sequence length="479" mass="50263">MTFLLPEAFSDALSRHGGRLAVADPDGSLDCAGLAERAHAAAARITGHATSGDRLRVGLYATNSTDYLVSYLGTLFAGAVPFLIDSAFGPFELSRIAEDCGLDLLIHAQDAAVSPPATEPPVREDEFGALVVSRVREGSGPRPRLLGTTEVCRFTSGSTGRPNCIEFSGRAVHAAAANWARGTGLSAEDRIACLAALSNGLAFNTSLLAAFLSGASLHLSRGLPTASRVTRLLESTGATRLVAFPALYESIVRRSTVTGFTTVRTAISSGAPLRESVRERFTHLTGVPVHNYYGVAETGPLTYAPEGGGSGLGASLPGVRLLAGPDGIRVRSESMGSRYLNAPGVFEDRIDAEGFYRTGDQGYLRDGALHLTGRTGRMVNVGGRKIDPIEVAGVLRGAPDVTDAVAFEYENQHGEPTLAAVVATGPGATVRELREHCAAVLPSFKVPGILHLVDEIPVNSIGKPSVVRLRRLLDDAQTG</sequence>
<keyword evidence="4" id="KW-1185">Reference proteome</keyword>
<dbReference type="InterPro" id="IPR045851">
    <property type="entry name" value="AMP-bd_C_sf"/>
</dbReference>
<dbReference type="Pfam" id="PF00501">
    <property type="entry name" value="AMP-binding"/>
    <property type="match status" value="1"/>
</dbReference>
<dbReference type="OrthoDB" id="4503175at2"/>
<dbReference type="GO" id="GO:0016878">
    <property type="term" value="F:acid-thiol ligase activity"/>
    <property type="evidence" value="ECO:0007669"/>
    <property type="project" value="UniProtKB-ARBA"/>
</dbReference>
<dbReference type="CDD" id="cd04433">
    <property type="entry name" value="AFD_class_I"/>
    <property type="match status" value="1"/>
</dbReference>
<dbReference type="PANTHER" id="PTHR43767:SF1">
    <property type="entry name" value="NONRIBOSOMAL PEPTIDE SYNTHASE PES1 (EUROFUNG)-RELATED"/>
    <property type="match status" value="1"/>
</dbReference>
<dbReference type="PANTHER" id="PTHR43767">
    <property type="entry name" value="LONG-CHAIN-FATTY-ACID--COA LIGASE"/>
    <property type="match status" value="1"/>
</dbReference>